<proteinExistence type="inferred from homology"/>
<dbReference type="SUPFAM" id="SSF52540">
    <property type="entry name" value="P-loop containing nucleoside triphosphate hydrolases"/>
    <property type="match status" value="1"/>
</dbReference>
<evidence type="ECO:0000256" key="1">
    <source>
        <dbReference type="ARBA" id="ARBA00022490"/>
    </source>
</evidence>
<evidence type="ECO:0000256" key="4">
    <source>
        <dbReference type="ARBA" id="ARBA00022840"/>
    </source>
</evidence>
<protein>
    <recommendedName>
        <fullName evidence="6 7">DNA replication and repair protein RecF</fullName>
    </recommendedName>
</protein>
<dbReference type="NCBIfam" id="TIGR00611">
    <property type="entry name" value="recf"/>
    <property type="match status" value="1"/>
</dbReference>
<sequence length="369" mass="39545">MSVGRLTLAQFRSWPHLDLDLDARPVVLAGPNGAGKTNVLEAASMLAPGRGMRGAAPADQARQGVGAGWRIRAVLDGRQIETQALPGNGREVRIDDKPAPQTALGNLLRVVWLTPAMDRLWTDAPETRRRFLDRLTLSFHPAHAEAALAYDKAMRERNRLLRDQITDPGWYRALEGQMAEAGARITRHRLSALQQVMAAQAQSPDFPAATLSLLPGEGFADDPDAADIAGRLAAMRARDLAAGRSLTGPHRADLGAVWGPQEMPAALSSTGEQKALLLSVILANARALPDLPVLLLLDEVAAHLDAERRAALYHEIGRLAAQTMLTGTGPELFDAIAPQAQMLSVARDVHGVSRLVRTPDEAGGGSHLN</sequence>
<dbReference type="InterPro" id="IPR027417">
    <property type="entry name" value="P-loop_NTPase"/>
</dbReference>
<keyword evidence="4 6" id="KW-0067">ATP-binding</keyword>
<keyword evidence="1 6" id="KW-0963">Cytoplasm</keyword>
<keyword evidence="3 6" id="KW-0547">Nucleotide-binding</keyword>
<dbReference type="HAMAP" id="MF_00365">
    <property type="entry name" value="RecF"/>
    <property type="match status" value="1"/>
</dbReference>
<dbReference type="Gene3D" id="1.20.1050.90">
    <property type="entry name" value="RecF/RecN/SMC, N-terminal domain"/>
    <property type="match status" value="1"/>
</dbReference>
<dbReference type="OrthoDB" id="9803889at2"/>
<evidence type="ECO:0000256" key="2">
    <source>
        <dbReference type="ARBA" id="ARBA00022705"/>
    </source>
</evidence>
<organism evidence="8 9">
    <name type="scientific">Paracoccus jeotgali</name>
    <dbReference type="NCBI Taxonomy" id="2065379"/>
    <lineage>
        <taxon>Bacteria</taxon>
        <taxon>Pseudomonadati</taxon>
        <taxon>Pseudomonadota</taxon>
        <taxon>Alphaproteobacteria</taxon>
        <taxon>Rhodobacterales</taxon>
        <taxon>Paracoccaceae</taxon>
        <taxon>Paracoccus</taxon>
    </lineage>
</organism>
<keyword evidence="2 6" id="KW-0235">DNA replication</keyword>
<keyword evidence="9" id="KW-1185">Reference proteome</keyword>
<evidence type="ECO:0000313" key="9">
    <source>
        <dbReference type="Proteomes" id="UP000234882"/>
    </source>
</evidence>
<dbReference type="RefSeq" id="WP_101500259.1">
    <property type="nucleotide sequence ID" value="NZ_CP025583.1"/>
</dbReference>
<comment type="subcellular location">
    <subcellularLocation>
        <location evidence="6 7">Cytoplasm</location>
    </subcellularLocation>
</comment>
<dbReference type="InterPro" id="IPR018078">
    <property type="entry name" value="DNA-binding_RecF_CS"/>
</dbReference>
<evidence type="ECO:0000256" key="7">
    <source>
        <dbReference type="RuleBase" id="RU000578"/>
    </source>
</evidence>
<dbReference type="GO" id="GO:0005737">
    <property type="term" value="C:cytoplasm"/>
    <property type="evidence" value="ECO:0007669"/>
    <property type="project" value="UniProtKB-SubCell"/>
</dbReference>
<dbReference type="EMBL" id="CP025583">
    <property type="protein sequence ID" value="AUM74914.1"/>
    <property type="molecule type" value="Genomic_DNA"/>
</dbReference>
<keyword evidence="6 7" id="KW-0227">DNA damage</keyword>
<evidence type="ECO:0000256" key="5">
    <source>
        <dbReference type="ARBA" id="ARBA00023125"/>
    </source>
</evidence>
<dbReference type="Proteomes" id="UP000234882">
    <property type="component" value="Chromosome"/>
</dbReference>
<dbReference type="KEGG" id="paru:CYR75_12050"/>
<keyword evidence="6 7" id="KW-0742">SOS response</keyword>
<dbReference type="PROSITE" id="PS00618">
    <property type="entry name" value="RECF_2"/>
    <property type="match status" value="1"/>
</dbReference>
<gene>
    <name evidence="6" type="primary">recF</name>
    <name evidence="8" type="ORF">CYR75_12050</name>
</gene>
<dbReference type="GO" id="GO:0006302">
    <property type="term" value="P:double-strand break repair"/>
    <property type="evidence" value="ECO:0007669"/>
    <property type="project" value="TreeGrafter"/>
</dbReference>
<name>A0A2K9MH32_9RHOB</name>
<dbReference type="GO" id="GO:0006260">
    <property type="term" value="P:DNA replication"/>
    <property type="evidence" value="ECO:0007669"/>
    <property type="project" value="UniProtKB-UniRule"/>
</dbReference>
<evidence type="ECO:0000256" key="6">
    <source>
        <dbReference type="HAMAP-Rule" id="MF_00365"/>
    </source>
</evidence>
<dbReference type="Gene3D" id="3.40.50.300">
    <property type="entry name" value="P-loop containing nucleotide triphosphate hydrolases"/>
    <property type="match status" value="1"/>
</dbReference>
<dbReference type="PANTHER" id="PTHR32182:SF0">
    <property type="entry name" value="DNA REPLICATION AND REPAIR PROTEIN RECF"/>
    <property type="match status" value="1"/>
</dbReference>
<dbReference type="AlphaFoldDB" id="A0A2K9MH32"/>
<comment type="similarity">
    <text evidence="6 7">Belongs to the RecF family.</text>
</comment>
<comment type="function">
    <text evidence="6 7">The RecF protein is involved in DNA metabolism; it is required for DNA replication and normal SOS inducibility. RecF binds preferentially to single-stranded, linear DNA. It also seems to bind ATP.</text>
</comment>
<evidence type="ECO:0000313" key="8">
    <source>
        <dbReference type="EMBL" id="AUM74914.1"/>
    </source>
</evidence>
<keyword evidence="5 6" id="KW-0238">DNA-binding</keyword>
<evidence type="ECO:0000256" key="3">
    <source>
        <dbReference type="ARBA" id="ARBA00022741"/>
    </source>
</evidence>
<reference evidence="9" key="1">
    <citation type="submission" date="2017-12" db="EMBL/GenBank/DDBJ databases">
        <title>Genomic analysis of Paracoccus sp. CBA4604.</title>
        <authorList>
            <person name="Roh S.W."/>
            <person name="Kim J.Y."/>
            <person name="Kim J.S."/>
        </authorList>
    </citation>
    <scope>NUCLEOTIDE SEQUENCE [LARGE SCALE GENOMIC DNA]</scope>
    <source>
        <strain evidence="9">CBA4604</strain>
    </source>
</reference>
<feature type="binding site" evidence="6">
    <location>
        <begin position="30"/>
        <end position="37"/>
    </location>
    <ligand>
        <name>ATP</name>
        <dbReference type="ChEBI" id="CHEBI:30616"/>
    </ligand>
</feature>
<dbReference type="InterPro" id="IPR042174">
    <property type="entry name" value="RecF_2"/>
</dbReference>
<dbReference type="GO" id="GO:0000731">
    <property type="term" value="P:DNA synthesis involved in DNA repair"/>
    <property type="evidence" value="ECO:0007669"/>
    <property type="project" value="TreeGrafter"/>
</dbReference>
<accession>A0A2K9MH32</accession>
<dbReference type="GO" id="GO:0003697">
    <property type="term" value="F:single-stranded DNA binding"/>
    <property type="evidence" value="ECO:0007669"/>
    <property type="project" value="UniProtKB-UniRule"/>
</dbReference>
<dbReference type="GO" id="GO:0005524">
    <property type="term" value="F:ATP binding"/>
    <property type="evidence" value="ECO:0007669"/>
    <property type="project" value="UniProtKB-UniRule"/>
</dbReference>
<dbReference type="InterPro" id="IPR001238">
    <property type="entry name" value="DNA-binding_RecF"/>
</dbReference>
<dbReference type="GO" id="GO:0009432">
    <property type="term" value="P:SOS response"/>
    <property type="evidence" value="ECO:0007669"/>
    <property type="project" value="UniProtKB-UniRule"/>
</dbReference>
<keyword evidence="6 7" id="KW-0234">DNA repair</keyword>
<dbReference type="PANTHER" id="PTHR32182">
    <property type="entry name" value="DNA REPLICATION AND REPAIR PROTEIN RECF"/>
    <property type="match status" value="1"/>
</dbReference>